<dbReference type="STRING" id="109895.A0A507DRI1"/>
<keyword evidence="1" id="KW-0378">Hydrolase</keyword>
<dbReference type="EMBL" id="QEAQ01000183">
    <property type="protein sequence ID" value="TPX53865.1"/>
    <property type="molecule type" value="Genomic_DNA"/>
</dbReference>
<sequence length="482" mass="53989">MPFASSSLLSSVLETLIILTHLLLLLALSVAFFPHSWNIRNWHLKWVVFFIGLTFTELALPFVVLDWILVIVTGSQWLRLYNVALPFGHSVDGFLPRVAGLVVTAFCSMMLAGVLYNFITAWTVVCKEMEKAAWSSRGKLTLGVLGEAVFTSLIPIWRPLGLSVNKDITYLTPEELKQMQLTDEEQLMVQLDVIRQEKPTSKPRPIFMYIHGGAWSMGDKRQITSPICWHMANRHNFVVVNVNYRLSTRKGPRGGAVRPAKYPDHLIDCKRALRWIRLNAHKYGGDPDFVAVSGNSAGGHLAAMLALTQNVETFQPGYNHADFPSWFSAAICGRTSYDEHWLKVRACPMSLVPSIRAFSGSDSSLKMADNGVDQRSESPIPPFLIFHGANDNIVPHTTVRHFTKRLAQYFASPFSAAAAPGPATDSDPRHNKAIPPVMYFEFPYAHHAFDIFNNPRAVLVSYVAGQYLSAAYDEWTKSHQTQ</sequence>
<evidence type="ECO:0000313" key="4">
    <source>
        <dbReference type="EMBL" id="TPX53865.1"/>
    </source>
</evidence>
<gene>
    <name evidence="4" type="ORF">PhCBS80983_g06124</name>
</gene>
<evidence type="ECO:0000259" key="3">
    <source>
        <dbReference type="Pfam" id="PF20434"/>
    </source>
</evidence>
<dbReference type="Pfam" id="PF20434">
    <property type="entry name" value="BD-FAE"/>
    <property type="match status" value="1"/>
</dbReference>
<name>A0A507DRI1_9FUNG</name>
<feature type="domain" description="BD-FAE-like" evidence="3">
    <location>
        <begin position="192"/>
        <end position="316"/>
    </location>
</feature>
<keyword evidence="2" id="KW-1133">Transmembrane helix</keyword>
<reference evidence="4 5" key="1">
    <citation type="journal article" date="2019" name="Sci. Rep.">
        <title>Comparative genomics of chytrid fungi reveal insights into the obligate biotrophic and pathogenic lifestyle of Synchytrium endobioticum.</title>
        <authorList>
            <person name="van de Vossenberg B.T.L.H."/>
            <person name="Warris S."/>
            <person name="Nguyen H.D.T."/>
            <person name="van Gent-Pelzer M.P.E."/>
            <person name="Joly D.L."/>
            <person name="van de Geest H.C."/>
            <person name="Bonants P.J.M."/>
            <person name="Smith D.S."/>
            <person name="Levesque C.A."/>
            <person name="van der Lee T.A.J."/>
        </authorList>
    </citation>
    <scope>NUCLEOTIDE SEQUENCE [LARGE SCALE GENOMIC DNA]</scope>
    <source>
        <strain evidence="4 5">CBS 809.83</strain>
    </source>
</reference>
<feature type="transmembrane region" description="Helical" evidence="2">
    <location>
        <begin position="140"/>
        <end position="157"/>
    </location>
</feature>
<evidence type="ECO:0000256" key="1">
    <source>
        <dbReference type="ARBA" id="ARBA00022801"/>
    </source>
</evidence>
<dbReference type="AlphaFoldDB" id="A0A507DRI1"/>
<feature type="transmembrane region" description="Helical" evidence="2">
    <location>
        <begin position="46"/>
        <end position="78"/>
    </location>
</feature>
<dbReference type="InterPro" id="IPR050300">
    <property type="entry name" value="GDXG_lipolytic_enzyme"/>
</dbReference>
<proteinExistence type="predicted"/>
<accession>A0A507DRI1</accession>
<protein>
    <recommendedName>
        <fullName evidence="3">BD-FAE-like domain-containing protein</fullName>
    </recommendedName>
</protein>
<dbReference type="PANTHER" id="PTHR48081:SF33">
    <property type="entry name" value="KYNURENINE FORMAMIDASE"/>
    <property type="match status" value="1"/>
</dbReference>
<keyword evidence="2" id="KW-0472">Membrane</keyword>
<evidence type="ECO:0000256" key="2">
    <source>
        <dbReference type="SAM" id="Phobius"/>
    </source>
</evidence>
<feature type="transmembrane region" description="Helical" evidence="2">
    <location>
        <begin position="98"/>
        <end position="119"/>
    </location>
</feature>
<keyword evidence="5" id="KW-1185">Reference proteome</keyword>
<keyword evidence="2" id="KW-0812">Transmembrane</keyword>
<dbReference type="InterPro" id="IPR029058">
    <property type="entry name" value="AB_hydrolase_fold"/>
</dbReference>
<dbReference type="InterPro" id="IPR049492">
    <property type="entry name" value="BD-FAE-like_dom"/>
</dbReference>
<dbReference type="Gene3D" id="3.40.50.1820">
    <property type="entry name" value="alpha/beta hydrolase"/>
    <property type="match status" value="1"/>
</dbReference>
<feature type="transmembrane region" description="Helical" evidence="2">
    <location>
        <begin position="12"/>
        <end position="34"/>
    </location>
</feature>
<dbReference type="PANTHER" id="PTHR48081">
    <property type="entry name" value="AB HYDROLASE SUPERFAMILY PROTEIN C4A8.06C"/>
    <property type="match status" value="1"/>
</dbReference>
<dbReference type="Proteomes" id="UP000318582">
    <property type="component" value="Unassembled WGS sequence"/>
</dbReference>
<dbReference type="GO" id="GO:0016787">
    <property type="term" value="F:hydrolase activity"/>
    <property type="evidence" value="ECO:0007669"/>
    <property type="project" value="UniProtKB-KW"/>
</dbReference>
<dbReference type="SUPFAM" id="SSF53474">
    <property type="entry name" value="alpha/beta-Hydrolases"/>
    <property type="match status" value="1"/>
</dbReference>
<organism evidence="4 5">
    <name type="scientific">Powellomyces hirtus</name>
    <dbReference type="NCBI Taxonomy" id="109895"/>
    <lineage>
        <taxon>Eukaryota</taxon>
        <taxon>Fungi</taxon>
        <taxon>Fungi incertae sedis</taxon>
        <taxon>Chytridiomycota</taxon>
        <taxon>Chytridiomycota incertae sedis</taxon>
        <taxon>Chytridiomycetes</taxon>
        <taxon>Spizellomycetales</taxon>
        <taxon>Powellomycetaceae</taxon>
        <taxon>Powellomyces</taxon>
    </lineage>
</organism>
<evidence type="ECO:0000313" key="5">
    <source>
        <dbReference type="Proteomes" id="UP000318582"/>
    </source>
</evidence>
<comment type="caution">
    <text evidence="4">The sequence shown here is derived from an EMBL/GenBank/DDBJ whole genome shotgun (WGS) entry which is preliminary data.</text>
</comment>